<dbReference type="EMBL" id="CP045423">
    <property type="protein sequence ID" value="QFU15674.1"/>
    <property type="molecule type" value="Genomic_DNA"/>
</dbReference>
<dbReference type="PANTHER" id="PTHR33993">
    <property type="entry name" value="GLYOXALASE-RELATED"/>
    <property type="match status" value="1"/>
</dbReference>
<dbReference type="PROSITE" id="PS51819">
    <property type="entry name" value="VOC"/>
    <property type="match status" value="2"/>
</dbReference>
<dbReference type="CDD" id="cd07247">
    <property type="entry name" value="SgaA_N_like"/>
    <property type="match status" value="2"/>
</dbReference>
<dbReference type="Gene3D" id="3.10.180.10">
    <property type="entry name" value="2,3-Dihydroxybiphenyl 1,2-Dioxygenase, domain 1"/>
    <property type="match status" value="2"/>
</dbReference>
<evidence type="ECO:0000313" key="2">
    <source>
        <dbReference type="EMBL" id="QFU15674.1"/>
    </source>
</evidence>
<dbReference type="InterPro" id="IPR037523">
    <property type="entry name" value="VOC_core"/>
</dbReference>
<feature type="domain" description="VOC" evidence="1">
    <location>
        <begin position="135"/>
        <end position="253"/>
    </location>
</feature>
<dbReference type="Proteomes" id="UP000325614">
    <property type="component" value="Chromosome"/>
</dbReference>
<dbReference type="SUPFAM" id="SSF54593">
    <property type="entry name" value="Glyoxalase/Bleomycin resistance protein/Dihydroxybiphenyl dioxygenase"/>
    <property type="match status" value="2"/>
</dbReference>
<keyword evidence="3" id="KW-1185">Reference proteome</keyword>
<name>A0A5P9K0D1_9HYPH</name>
<dbReference type="PANTHER" id="PTHR33993:SF14">
    <property type="entry name" value="GB|AAF24581.1"/>
    <property type="match status" value="1"/>
</dbReference>
<dbReference type="AlphaFoldDB" id="A0A5P9K0D1"/>
<organism evidence="2 3">
    <name type="scientific">Microvirga thermotolerans</name>
    <dbReference type="NCBI Taxonomy" id="2651334"/>
    <lineage>
        <taxon>Bacteria</taxon>
        <taxon>Pseudomonadati</taxon>
        <taxon>Pseudomonadota</taxon>
        <taxon>Alphaproteobacteria</taxon>
        <taxon>Hyphomicrobiales</taxon>
        <taxon>Methylobacteriaceae</taxon>
        <taxon>Microvirga</taxon>
    </lineage>
</organism>
<accession>A0A5P9K0D1</accession>
<feature type="domain" description="VOC" evidence="1">
    <location>
        <begin position="7"/>
        <end position="122"/>
    </location>
</feature>
<sequence>MTNRHGDFVWYELQTADPDAAARFYGAVIGWQTRAAESPHGDYRIFGTGGADVGGLTSIGAQCPGMRPGWLAYVGVRDVDGTAAEIVRAGGAQHVPPTDIPGVGRFAMVSDPQGIPFYVMHGTVEGTSLAFAQDRFGHCHWNELATTDRAAALSFYSGLFGWEGGDAMPMGEMGEYRFLVHGGVPIGAVMDRIPDGPPPSWTFYFGVADIDGAAQAVAGNGGTVCHGPAEVPGGVFIVVAADPQGALFGLVGPRRPS</sequence>
<proteinExistence type="predicted"/>
<gene>
    <name evidence="2" type="ORF">GDR74_05275</name>
</gene>
<evidence type="ECO:0000259" key="1">
    <source>
        <dbReference type="PROSITE" id="PS51819"/>
    </source>
</evidence>
<dbReference type="InterPro" id="IPR029068">
    <property type="entry name" value="Glyas_Bleomycin-R_OHBP_Dase"/>
</dbReference>
<dbReference type="KEGG" id="mico:GDR74_05275"/>
<evidence type="ECO:0000313" key="3">
    <source>
        <dbReference type="Proteomes" id="UP000325614"/>
    </source>
</evidence>
<dbReference type="Pfam" id="PF00903">
    <property type="entry name" value="Glyoxalase"/>
    <property type="match status" value="2"/>
</dbReference>
<dbReference type="InterPro" id="IPR052164">
    <property type="entry name" value="Anthracycline_SecMetBiosynth"/>
</dbReference>
<dbReference type="RefSeq" id="WP_152585319.1">
    <property type="nucleotide sequence ID" value="NZ_CP045423.1"/>
</dbReference>
<protein>
    <submittedName>
        <fullName evidence="2">VOC family protein</fullName>
    </submittedName>
</protein>
<dbReference type="InterPro" id="IPR004360">
    <property type="entry name" value="Glyas_Fos-R_dOase_dom"/>
</dbReference>
<reference evidence="2 3" key="1">
    <citation type="submission" date="2019-10" db="EMBL/GenBank/DDBJ databases">
        <title>Isolation, Identification of Microvirga thermotolerans HR1, a novel thermophilic bacterium and Comparative Genomics of the genus Microvirga.</title>
        <authorList>
            <person name="Li J."/>
            <person name="Zhang W."/>
            <person name="Lin M."/>
            <person name="Wang J."/>
        </authorList>
    </citation>
    <scope>NUCLEOTIDE SEQUENCE [LARGE SCALE GENOMIC DNA]</scope>
    <source>
        <strain evidence="2 3">HR1</strain>
    </source>
</reference>